<dbReference type="Proteomes" id="UP000028990">
    <property type="component" value="Unassembled WGS sequence"/>
</dbReference>
<evidence type="ECO:0000256" key="1">
    <source>
        <dbReference type="ARBA" id="ARBA00010487"/>
    </source>
</evidence>
<keyword evidence="2" id="KW-0812">Transmembrane</keyword>
<feature type="transmembrane region" description="Helical" evidence="2">
    <location>
        <begin position="106"/>
        <end position="127"/>
    </location>
</feature>
<sequence>MLWRRRTALTHGALGLFLSTFTLAVSAGAVLLLPFSIISNEILLSFPQNYYIQWLNGSLIHGLWNLASLFSNLCLFVLMPFAFFFLESEGFAGLKKGIRARVLETLVMLLLLALLILGIVWVASALIDNDAASMESLYVCTPVGLSRMFTVMGQLLVKPTTFGRLLKIYGNLHSFGEFFLHSHSYLMVSSVVGFYSLRFFGNFTPKKDDTTMTKLSGKPGSYQFSRFLETYGKTHSSMPCISKYILLM</sequence>
<accession>A0A091E428</accession>
<dbReference type="Pfam" id="PF04791">
    <property type="entry name" value="LMBR1"/>
    <property type="match status" value="1"/>
</dbReference>
<keyword evidence="4" id="KW-1185">Reference proteome</keyword>
<organism evidence="3 4">
    <name type="scientific">Fukomys damarensis</name>
    <name type="common">Damaraland mole rat</name>
    <name type="synonym">Cryptomys damarensis</name>
    <dbReference type="NCBI Taxonomy" id="885580"/>
    <lineage>
        <taxon>Eukaryota</taxon>
        <taxon>Metazoa</taxon>
        <taxon>Chordata</taxon>
        <taxon>Craniata</taxon>
        <taxon>Vertebrata</taxon>
        <taxon>Euteleostomi</taxon>
        <taxon>Mammalia</taxon>
        <taxon>Eutheria</taxon>
        <taxon>Euarchontoglires</taxon>
        <taxon>Glires</taxon>
        <taxon>Rodentia</taxon>
        <taxon>Hystricomorpha</taxon>
        <taxon>Bathyergidae</taxon>
        <taxon>Fukomys</taxon>
    </lineage>
</organism>
<dbReference type="PANTHER" id="PTHR12625">
    <property type="entry name" value="LIPOCALIN-1 INTERACTING MEMBRANE RECEPTOR LIMR"/>
    <property type="match status" value="1"/>
</dbReference>
<dbReference type="eggNOG" id="KOG3722">
    <property type="taxonomic scope" value="Eukaryota"/>
</dbReference>
<dbReference type="GO" id="GO:0004888">
    <property type="term" value="F:transmembrane signaling receptor activity"/>
    <property type="evidence" value="ECO:0007669"/>
    <property type="project" value="TreeGrafter"/>
</dbReference>
<evidence type="ECO:0000256" key="2">
    <source>
        <dbReference type="SAM" id="Phobius"/>
    </source>
</evidence>
<evidence type="ECO:0000313" key="3">
    <source>
        <dbReference type="EMBL" id="KFO37300.1"/>
    </source>
</evidence>
<reference evidence="3 4" key="1">
    <citation type="submission" date="2013-11" db="EMBL/GenBank/DDBJ databases">
        <title>The Damaraland mole rat (Fukomys damarensis) genome and evolution of African mole rats.</title>
        <authorList>
            <person name="Gladyshev V.N."/>
            <person name="Fang X."/>
        </authorList>
    </citation>
    <scope>NUCLEOTIDE SEQUENCE [LARGE SCALE GENOMIC DNA]</scope>
    <source>
        <tissue evidence="3">Liver</tissue>
    </source>
</reference>
<protein>
    <submittedName>
        <fullName evidence="3">Limb region 1 protein like protein</fullName>
    </submittedName>
</protein>
<feature type="transmembrane region" description="Helical" evidence="2">
    <location>
        <begin position="58"/>
        <end position="86"/>
    </location>
</feature>
<dbReference type="PRINTS" id="PR01692">
    <property type="entry name" value="LIPOCALINIMR"/>
</dbReference>
<dbReference type="AlphaFoldDB" id="A0A091E428"/>
<dbReference type="GO" id="GO:0007165">
    <property type="term" value="P:signal transduction"/>
    <property type="evidence" value="ECO:0007669"/>
    <property type="project" value="TreeGrafter"/>
</dbReference>
<gene>
    <name evidence="3" type="ORF">H920_01282</name>
</gene>
<dbReference type="GO" id="GO:0005886">
    <property type="term" value="C:plasma membrane"/>
    <property type="evidence" value="ECO:0007669"/>
    <property type="project" value="TreeGrafter"/>
</dbReference>
<proteinExistence type="inferred from homology"/>
<keyword evidence="2" id="KW-1133">Transmembrane helix</keyword>
<dbReference type="EMBL" id="KN120969">
    <property type="protein sequence ID" value="KFO37300.1"/>
    <property type="molecule type" value="Genomic_DNA"/>
</dbReference>
<dbReference type="PANTHER" id="PTHR12625:SF1">
    <property type="entry name" value="LIMB REGION 1 PROTEIN HOMOLOG"/>
    <property type="match status" value="1"/>
</dbReference>
<evidence type="ECO:0000313" key="4">
    <source>
        <dbReference type="Proteomes" id="UP000028990"/>
    </source>
</evidence>
<keyword evidence="2" id="KW-0472">Membrane</keyword>
<feature type="transmembrane region" description="Helical" evidence="2">
    <location>
        <begin position="12"/>
        <end position="38"/>
    </location>
</feature>
<dbReference type="InterPro" id="IPR006876">
    <property type="entry name" value="LMBR1-like_membr_prot"/>
</dbReference>
<dbReference type="InterPro" id="IPR008075">
    <property type="entry name" value="LIMR"/>
</dbReference>
<comment type="similarity">
    <text evidence="1">Belongs to the LIMR family.</text>
</comment>
<name>A0A091E428_FUKDA</name>
<feature type="transmembrane region" description="Helical" evidence="2">
    <location>
        <begin position="178"/>
        <end position="197"/>
    </location>
</feature>